<dbReference type="AlphaFoldDB" id="A0A5C8E139"/>
<keyword evidence="1" id="KW-0472">Membrane</keyword>
<keyword evidence="1" id="KW-1133">Transmembrane helix</keyword>
<name>A0A5C8E139_9SPIR</name>
<evidence type="ECO:0000313" key="3">
    <source>
        <dbReference type="Proteomes" id="UP000324707"/>
    </source>
</evidence>
<organism evidence="2 3">
    <name type="scientific">Brachyspira aalborgi</name>
    <dbReference type="NCBI Taxonomy" id="29522"/>
    <lineage>
        <taxon>Bacteria</taxon>
        <taxon>Pseudomonadati</taxon>
        <taxon>Spirochaetota</taxon>
        <taxon>Spirochaetia</taxon>
        <taxon>Brachyspirales</taxon>
        <taxon>Brachyspiraceae</taxon>
        <taxon>Brachyspira</taxon>
    </lineage>
</organism>
<dbReference type="Proteomes" id="UP000324707">
    <property type="component" value="Unassembled WGS sequence"/>
</dbReference>
<protein>
    <submittedName>
        <fullName evidence="2">Uncharacterized protein</fullName>
    </submittedName>
</protein>
<comment type="caution">
    <text evidence="2">The sequence shown here is derived from an EMBL/GenBank/DDBJ whole genome shotgun (WGS) entry which is preliminary data.</text>
</comment>
<keyword evidence="1" id="KW-0812">Transmembrane</keyword>
<feature type="transmembrane region" description="Helical" evidence="1">
    <location>
        <begin position="97"/>
        <end position="122"/>
    </location>
</feature>
<proteinExistence type="predicted"/>
<dbReference type="EMBL" id="SAXX01000023">
    <property type="protein sequence ID" value="TXJ30521.1"/>
    <property type="molecule type" value="Genomic_DNA"/>
</dbReference>
<feature type="transmembrane region" description="Helical" evidence="1">
    <location>
        <begin position="6"/>
        <end position="22"/>
    </location>
</feature>
<feature type="transmembrane region" description="Helical" evidence="1">
    <location>
        <begin position="34"/>
        <end position="52"/>
    </location>
</feature>
<gene>
    <name evidence="2" type="ORF">EPJ69_10670</name>
</gene>
<accession>A0A5C8E139</accession>
<feature type="transmembrane region" description="Helical" evidence="1">
    <location>
        <begin position="58"/>
        <end position="76"/>
    </location>
</feature>
<evidence type="ECO:0000256" key="1">
    <source>
        <dbReference type="SAM" id="Phobius"/>
    </source>
</evidence>
<evidence type="ECO:0000313" key="2">
    <source>
        <dbReference type="EMBL" id="TXJ30521.1"/>
    </source>
</evidence>
<reference evidence="2 3" key="1">
    <citation type="journal article" date="1992" name="Lakartidningen">
        <title>[Penicillin V and not amoxicillin is the first choice preparation in acute otitis].</title>
        <authorList>
            <person name="Kamme C."/>
            <person name="Lundgren K."/>
            <person name="Prellner K."/>
        </authorList>
    </citation>
    <scope>NUCLEOTIDE SEQUENCE [LARGE SCALE GENOMIC DNA]</scope>
    <source>
        <strain evidence="2 3">PC5538III-lc</strain>
    </source>
</reference>
<sequence length="129" mass="14997">MKFFTVLYNTLFWSLLVSFIMFKNTWIEMRINIGTVLFILWILFFIIFYKIYFIKNVIIFSIINLIISIIISLTILKPYGLISVPSSIIREGLHLTSILSLNSINIVLIIFIIGGIFLIGIFSKLKNKI</sequence>